<reference evidence="1 2" key="1">
    <citation type="submission" date="2020-07" db="EMBL/GenBank/DDBJ databases">
        <title>Sequencing the genomes of 1000 actinobacteria strains.</title>
        <authorList>
            <person name="Klenk H.-P."/>
        </authorList>
    </citation>
    <scope>NUCLEOTIDE SEQUENCE [LARGE SCALE GENOMIC DNA]</scope>
    <source>
        <strain evidence="1 2">DSM 7487</strain>
    </source>
</reference>
<dbReference type="Proteomes" id="UP000521922">
    <property type="component" value="Unassembled WGS sequence"/>
</dbReference>
<sequence>MTSRQQSSAELGSGIAALVVTAVEVGHGELEARRQVAGFLRGLRLDPAAVLHAAVAGVPGLAPAETVDPAEGPGVEDQLLAALEAREWLERMEGDVAAGRPLWPPH</sequence>
<evidence type="ECO:0000313" key="2">
    <source>
        <dbReference type="Proteomes" id="UP000521922"/>
    </source>
</evidence>
<organism evidence="1 2">
    <name type="scientific">Kineococcus aurantiacus</name>
    <dbReference type="NCBI Taxonomy" id="37633"/>
    <lineage>
        <taxon>Bacteria</taxon>
        <taxon>Bacillati</taxon>
        <taxon>Actinomycetota</taxon>
        <taxon>Actinomycetes</taxon>
        <taxon>Kineosporiales</taxon>
        <taxon>Kineosporiaceae</taxon>
        <taxon>Kineococcus</taxon>
    </lineage>
</organism>
<dbReference type="EMBL" id="JACCBB010000001">
    <property type="protein sequence ID" value="NYD20796.1"/>
    <property type="molecule type" value="Genomic_DNA"/>
</dbReference>
<protein>
    <submittedName>
        <fullName evidence="1">Uncharacterized protein</fullName>
    </submittedName>
</protein>
<accession>A0A7Y9ASI2</accession>
<evidence type="ECO:0000313" key="1">
    <source>
        <dbReference type="EMBL" id="NYD20796.1"/>
    </source>
</evidence>
<gene>
    <name evidence="1" type="ORF">BJ968_000336</name>
</gene>
<keyword evidence="2" id="KW-1185">Reference proteome</keyword>
<proteinExistence type="predicted"/>
<name>A0A7Y9ASI2_9ACTN</name>
<dbReference type="RefSeq" id="WP_179748657.1">
    <property type="nucleotide sequence ID" value="NZ_BAAAGN010000002.1"/>
</dbReference>
<comment type="caution">
    <text evidence="1">The sequence shown here is derived from an EMBL/GenBank/DDBJ whole genome shotgun (WGS) entry which is preliminary data.</text>
</comment>
<dbReference type="AlphaFoldDB" id="A0A7Y9ASI2"/>